<dbReference type="Proteomes" id="UP000770661">
    <property type="component" value="Unassembled WGS sequence"/>
</dbReference>
<evidence type="ECO:0000313" key="3">
    <source>
        <dbReference type="Proteomes" id="UP000770661"/>
    </source>
</evidence>
<reference evidence="2" key="1">
    <citation type="submission" date="2020-07" db="EMBL/GenBank/DDBJ databases">
        <title>The High-quality genome of the commercially important snow crab, Chionoecetes opilio.</title>
        <authorList>
            <person name="Jeong J.-H."/>
            <person name="Ryu S."/>
        </authorList>
    </citation>
    <scope>NUCLEOTIDE SEQUENCE</scope>
    <source>
        <strain evidence="2">MADBK_172401_WGS</strain>
        <tissue evidence="2">Digestive gland</tissue>
    </source>
</reference>
<dbReference type="InterPro" id="IPR001005">
    <property type="entry name" value="SANT/Myb"/>
</dbReference>
<dbReference type="OrthoDB" id="3066195at2759"/>
<dbReference type="Gene3D" id="1.10.10.60">
    <property type="entry name" value="Homeodomain-like"/>
    <property type="match status" value="1"/>
</dbReference>
<protein>
    <recommendedName>
        <fullName evidence="1">Myb-like domain-containing protein</fullName>
    </recommendedName>
</protein>
<comment type="caution">
    <text evidence="2">The sequence shown here is derived from an EMBL/GenBank/DDBJ whole genome shotgun (WGS) entry which is preliminary data.</text>
</comment>
<dbReference type="EMBL" id="JACEEZ010011180">
    <property type="protein sequence ID" value="KAG0721424.1"/>
    <property type="molecule type" value="Genomic_DNA"/>
</dbReference>
<dbReference type="AlphaFoldDB" id="A0A8J4YC12"/>
<dbReference type="PROSITE" id="PS50090">
    <property type="entry name" value="MYB_LIKE"/>
    <property type="match status" value="1"/>
</dbReference>
<dbReference type="CDD" id="cd00167">
    <property type="entry name" value="SANT"/>
    <property type="match status" value="1"/>
</dbReference>
<dbReference type="SMART" id="SM00717">
    <property type="entry name" value="SANT"/>
    <property type="match status" value="1"/>
</dbReference>
<gene>
    <name evidence="2" type="ORF">GWK47_046504</name>
</gene>
<keyword evidence="3" id="KW-1185">Reference proteome</keyword>
<proteinExistence type="predicted"/>
<organism evidence="2 3">
    <name type="scientific">Chionoecetes opilio</name>
    <name type="common">Atlantic snow crab</name>
    <name type="synonym">Cancer opilio</name>
    <dbReference type="NCBI Taxonomy" id="41210"/>
    <lineage>
        <taxon>Eukaryota</taxon>
        <taxon>Metazoa</taxon>
        <taxon>Ecdysozoa</taxon>
        <taxon>Arthropoda</taxon>
        <taxon>Crustacea</taxon>
        <taxon>Multicrustacea</taxon>
        <taxon>Malacostraca</taxon>
        <taxon>Eumalacostraca</taxon>
        <taxon>Eucarida</taxon>
        <taxon>Decapoda</taxon>
        <taxon>Pleocyemata</taxon>
        <taxon>Brachyura</taxon>
        <taxon>Eubrachyura</taxon>
        <taxon>Majoidea</taxon>
        <taxon>Majidae</taxon>
        <taxon>Chionoecetes</taxon>
    </lineage>
</organism>
<evidence type="ECO:0000259" key="1">
    <source>
        <dbReference type="PROSITE" id="PS50090"/>
    </source>
</evidence>
<dbReference type="Pfam" id="PF00249">
    <property type="entry name" value="Myb_DNA-binding"/>
    <property type="match status" value="1"/>
</dbReference>
<feature type="domain" description="Myb-like" evidence="1">
    <location>
        <begin position="31"/>
        <end position="105"/>
    </location>
</feature>
<sequence>MVSLPPASPLPLTTTQRGRIECVVHHAQEMVKKSRKLNWTVDETLLLVNLIQERRKGKNGRFTLLLGIPKIRPVTWRHIARCLNDAFPRVVRNTTQCENRWYSVLYRTRKKLLSIDKVCPQSGADGLTAIPLDLVETVISDILGWKNYKAVEDIPAVSNEDVTLTVTQLNNTLRF</sequence>
<accession>A0A8J4YC12</accession>
<name>A0A8J4YC12_CHIOP</name>
<evidence type="ECO:0000313" key="2">
    <source>
        <dbReference type="EMBL" id="KAG0721424.1"/>
    </source>
</evidence>